<feature type="region of interest" description="Disordered" evidence="2">
    <location>
        <begin position="1"/>
        <end position="58"/>
    </location>
</feature>
<feature type="compositionally biased region" description="Polar residues" evidence="2">
    <location>
        <begin position="1"/>
        <end position="10"/>
    </location>
</feature>
<dbReference type="Gene3D" id="1.10.472.80">
    <property type="entry name" value="Ypt/Rab-GAP domain of gyp1p, domain 3"/>
    <property type="match status" value="1"/>
</dbReference>
<feature type="compositionally biased region" description="Acidic residues" evidence="2">
    <location>
        <begin position="19"/>
        <end position="29"/>
    </location>
</feature>
<evidence type="ECO:0000256" key="1">
    <source>
        <dbReference type="ARBA" id="ARBA00022468"/>
    </source>
</evidence>
<protein>
    <recommendedName>
        <fullName evidence="3">Rab-GAP TBC domain-containing protein</fullName>
    </recommendedName>
</protein>
<dbReference type="PANTHER" id="PTHR20913:SF7">
    <property type="entry name" value="RE60063P"/>
    <property type="match status" value="1"/>
</dbReference>
<feature type="domain" description="Rab-GAP TBC" evidence="3">
    <location>
        <begin position="88"/>
        <end position="271"/>
    </location>
</feature>
<dbReference type="RefSeq" id="XP_069201578.1">
    <property type="nucleotide sequence ID" value="XM_069341498.1"/>
</dbReference>
<reference evidence="4 5" key="1">
    <citation type="submission" date="2024-07" db="EMBL/GenBank/DDBJ databases">
        <title>Draft sequence of the Neodothiora populina.</title>
        <authorList>
            <person name="Drown D.D."/>
            <person name="Schuette U.S."/>
            <person name="Buechlein A.B."/>
            <person name="Rusch D.R."/>
            <person name="Winton L.W."/>
            <person name="Adams G.A."/>
        </authorList>
    </citation>
    <scope>NUCLEOTIDE SEQUENCE [LARGE SCALE GENOMIC DNA]</scope>
    <source>
        <strain evidence="4 5">CPC 39397</strain>
    </source>
</reference>
<dbReference type="EMBL" id="JBFMKM010000007">
    <property type="protein sequence ID" value="KAL1305305.1"/>
    <property type="molecule type" value="Genomic_DNA"/>
</dbReference>
<name>A0ABR3PHU4_9PEZI</name>
<keyword evidence="5" id="KW-1185">Reference proteome</keyword>
<dbReference type="Gene3D" id="1.10.8.1310">
    <property type="match status" value="1"/>
</dbReference>
<dbReference type="SUPFAM" id="SSF47923">
    <property type="entry name" value="Ypt/Rab-GAP domain of gyp1p"/>
    <property type="match status" value="2"/>
</dbReference>
<evidence type="ECO:0000313" key="5">
    <source>
        <dbReference type="Proteomes" id="UP001562354"/>
    </source>
</evidence>
<evidence type="ECO:0000259" key="3">
    <source>
        <dbReference type="PROSITE" id="PS50086"/>
    </source>
</evidence>
<dbReference type="InterPro" id="IPR035969">
    <property type="entry name" value="Rab-GAP_TBC_sf"/>
</dbReference>
<dbReference type="PROSITE" id="PS50086">
    <property type="entry name" value="TBC_RABGAP"/>
    <property type="match status" value="1"/>
</dbReference>
<dbReference type="Pfam" id="PF00566">
    <property type="entry name" value="RabGAP-TBC"/>
    <property type="match status" value="1"/>
</dbReference>
<gene>
    <name evidence="4" type="ORF">AAFC00_002208</name>
</gene>
<dbReference type="GeneID" id="95975910"/>
<keyword evidence="1" id="KW-0343">GTPase activation</keyword>
<dbReference type="Proteomes" id="UP001562354">
    <property type="component" value="Unassembled WGS sequence"/>
</dbReference>
<dbReference type="InterPro" id="IPR000195">
    <property type="entry name" value="Rab-GAP-TBC_dom"/>
</dbReference>
<evidence type="ECO:0000313" key="4">
    <source>
        <dbReference type="EMBL" id="KAL1305305.1"/>
    </source>
</evidence>
<comment type="caution">
    <text evidence="4">The sequence shown here is derived from an EMBL/GenBank/DDBJ whole genome shotgun (WGS) entry which is preliminary data.</text>
</comment>
<proteinExistence type="predicted"/>
<organism evidence="4 5">
    <name type="scientific">Neodothiora populina</name>
    <dbReference type="NCBI Taxonomy" id="2781224"/>
    <lineage>
        <taxon>Eukaryota</taxon>
        <taxon>Fungi</taxon>
        <taxon>Dikarya</taxon>
        <taxon>Ascomycota</taxon>
        <taxon>Pezizomycotina</taxon>
        <taxon>Dothideomycetes</taxon>
        <taxon>Dothideomycetidae</taxon>
        <taxon>Dothideales</taxon>
        <taxon>Dothioraceae</taxon>
        <taxon>Neodothiora</taxon>
    </lineage>
</organism>
<dbReference type="PANTHER" id="PTHR20913">
    <property type="entry name" value="TBC1 DOMAIN FAMILY MEMBER 20/GTPASE"/>
    <property type="match status" value="1"/>
</dbReference>
<sequence length="448" mass="50227">MNSTPTTNPPSVDGHIIVEPDDDMPEIDSDVTSPPSLEDEKSGEPLSSSWREEPLTSDEASKVTQILRACRDQDRNQLIALAATEGGFVEDHVRRLAWPILLGRSEKHDNSEKWEDLPAHHDEAQVKLDVHRAFVHYPTGESNKQIEGRKEELSSLITQILRQHPCLCYFQGYHDIAQVLLLVLGAEEAASLLARLSLLRIRDFMLPTIAATNSHLQLLPAILYAADPVLCRHLSGTQPFFALAATLTLYAHDIEEYGGIARLFDFLLAREAVMSVYVYATIIMTRKSELLELGADEPEMLYAILCKLPKPLDLEDLVSRAISLFEDHRPETLPFGAWRKVSSYSTLKTTRDSTAVARQTLQEGEKLLKKHSEEIERQVARKKMLIRTRQLAHRYRHPARAVSLAVFIGVLSLCLGRSGQTGGLHSILGTARQRFVDVIGYTLGFVQK</sequence>
<dbReference type="SMART" id="SM00164">
    <property type="entry name" value="TBC"/>
    <property type="match status" value="1"/>
</dbReference>
<evidence type="ECO:0000256" key="2">
    <source>
        <dbReference type="SAM" id="MobiDB-lite"/>
    </source>
</evidence>
<dbReference type="InterPro" id="IPR045913">
    <property type="entry name" value="TBC20/Gyp8-like"/>
</dbReference>
<accession>A0ABR3PHU4</accession>